<comment type="caution">
    <text evidence="1">The sequence shown here is derived from an EMBL/GenBank/DDBJ whole genome shotgun (WGS) entry which is preliminary data.</text>
</comment>
<dbReference type="AlphaFoldDB" id="W1XYJ6"/>
<proteinExistence type="predicted"/>
<accession>W1XYJ6</accession>
<protein>
    <submittedName>
        <fullName evidence="1">Uncharacterized protein</fullName>
    </submittedName>
</protein>
<evidence type="ECO:0000313" key="1">
    <source>
        <dbReference type="EMBL" id="ETJ34515.1"/>
    </source>
</evidence>
<sequence>SQYPNINQGVKRYLINQDKFGIIKNSPFAYKLSEKIINYFLESILLSMHTYKEVLAHMQMINI</sequence>
<gene>
    <name evidence="1" type="ORF">Q604_UNBC11060G0001</name>
</gene>
<dbReference type="EMBL" id="AZMM01011060">
    <property type="protein sequence ID" value="ETJ34515.1"/>
    <property type="molecule type" value="Genomic_DNA"/>
</dbReference>
<organism evidence="1">
    <name type="scientific">human gut metagenome</name>
    <dbReference type="NCBI Taxonomy" id="408170"/>
    <lineage>
        <taxon>unclassified sequences</taxon>
        <taxon>metagenomes</taxon>
        <taxon>organismal metagenomes</taxon>
    </lineage>
</organism>
<name>W1XYJ6_9ZZZZ</name>
<reference evidence="1" key="1">
    <citation type="submission" date="2013-12" db="EMBL/GenBank/DDBJ databases">
        <title>A Varibaculum cambriense genome reconstructed from a premature infant gut community with otherwise low bacterial novelty that shifts toward anaerobic metabolism during the third week of life.</title>
        <authorList>
            <person name="Brown C.T."/>
            <person name="Sharon I."/>
            <person name="Thomas B.C."/>
            <person name="Castelle C.J."/>
            <person name="Morowitz M.J."/>
            <person name="Banfield J.F."/>
        </authorList>
    </citation>
    <scope>NUCLEOTIDE SEQUENCE</scope>
</reference>
<feature type="non-terminal residue" evidence="1">
    <location>
        <position position="1"/>
    </location>
</feature>